<dbReference type="RefSeq" id="WP_100758487.1">
    <property type="nucleotide sequence ID" value="NZ_NPDT01000002.1"/>
</dbReference>
<evidence type="ECO:0000313" key="1">
    <source>
        <dbReference type="EMBL" id="PJZ66248.1"/>
    </source>
</evidence>
<reference evidence="1 2" key="1">
    <citation type="submission" date="2017-07" db="EMBL/GenBank/DDBJ databases">
        <title>Leptospira spp. isolated from tropical soils.</title>
        <authorList>
            <person name="Thibeaux R."/>
            <person name="Iraola G."/>
            <person name="Ferres I."/>
            <person name="Bierque E."/>
            <person name="Girault D."/>
            <person name="Soupe-Gilbert M.-E."/>
            <person name="Picardeau M."/>
            <person name="Goarant C."/>
        </authorList>
    </citation>
    <scope>NUCLEOTIDE SEQUENCE [LARGE SCALE GENOMIC DNA]</scope>
    <source>
        <strain evidence="1 2">FH2-C-A2</strain>
    </source>
</reference>
<organism evidence="1 2">
    <name type="scientific">Leptospira wolffii</name>
    <dbReference type="NCBI Taxonomy" id="409998"/>
    <lineage>
        <taxon>Bacteria</taxon>
        <taxon>Pseudomonadati</taxon>
        <taxon>Spirochaetota</taxon>
        <taxon>Spirochaetia</taxon>
        <taxon>Leptospirales</taxon>
        <taxon>Leptospiraceae</taxon>
        <taxon>Leptospira</taxon>
    </lineage>
</organism>
<comment type="caution">
    <text evidence="1">The sequence shown here is derived from an EMBL/GenBank/DDBJ whole genome shotgun (WGS) entry which is preliminary data.</text>
</comment>
<sequence>METILEIPETLFKKANALAKEKGIPFSGLVLTSLEHSLEVELVFRQVDFDCHINSYGWPVISRGGVRISDDLVNSIRKEIGM</sequence>
<name>A0A2M9ZCU1_9LEPT</name>
<protein>
    <recommendedName>
        <fullName evidence="3">Antitoxin</fullName>
    </recommendedName>
</protein>
<dbReference type="Proteomes" id="UP000231912">
    <property type="component" value="Unassembled WGS sequence"/>
</dbReference>
<evidence type="ECO:0008006" key="3">
    <source>
        <dbReference type="Google" id="ProtNLM"/>
    </source>
</evidence>
<gene>
    <name evidence="1" type="ORF">CH371_08175</name>
</gene>
<accession>A0A2M9ZCU1</accession>
<dbReference type="AlphaFoldDB" id="A0A2M9ZCU1"/>
<proteinExistence type="predicted"/>
<evidence type="ECO:0000313" key="2">
    <source>
        <dbReference type="Proteomes" id="UP000231912"/>
    </source>
</evidence>
<dbReference type="EMBL" id="NPDT01000002">
    <property type="protein sequence ID" value="PJZ66248.1"/>
    <property type="molecule type" value="Genomic_DNA"/>
</dbReference>